<keyword evidence="3" id="KW-1185">Reference proteome</keyword>
<name>A0A934MSE1_9HYPH</name>
<evidence type="ECO:0000256" key="1">
    <source>
        <dbReference type="SAM" id="MobiDB-lite"/>
    </source>
</evidence>
<feature type="region of interest" description="Disordered" evidence="1">
    <location>
        <begin position="1"/>
        <end position="21"/>
    </location>
</feature>
<evidence type="ECO:0000313" key="2">
    <source>
        <dbReference type="EMBL" id="MBJ3786364.1"/>
    </source>
</evidence>
<organism evidence="2 3">
    <name type="scientific">Devosia sediminis</name>
    <dbReference type="NCBI Taxonomy" id="2798801"/>
    <lineage>
        <taxon>Bacteria</taxon>
        <taxon>Pseudomonadati</taxon>
        <taxon>Pseudomonadota</taxon>
        <taxon>Alphaproteobacteria</taxon>
        <taxon>Hyphomicrobiales</taxon>
        <taxon>Devosiaceae</taxon>
        <taxon>Devosia</taxon>
    </lineage>
</organism>
<dbReference type="RefSeq" id="WP_198877556.1">
    <property type="nucleotide sequence ID" value="NZ_JAEKMH010000004.1"/>
</dbReference>
<dbReference type="Proteomes" id="UP000602124">
    <property type="component" value="Unassembled WGS sequence"/>
</dbReference>
<dbReference type="AlphaFoldDB" id="A0A934MSE1"/>
<proteinExistence type="predicted"/>
<feature type="region of interest" description="Disordered" evidence="1">
    <location>
        <begin position="47"/>
        <end position="81"/>
    </location>
</feature>
<reference evidence="2" key="1">
    <citation type="submission" date="2020-12" db="EMBL/GenBank/DDBJ databases">
        <title>Devosia sp. MSA67 isolated from Mo River.</title>
        <authorList>
            <person name="Ma F."/>
            <person name="Zi Z."/>
        </authorList>
    </citation>
    <scope>NUCLEOTIDE SEQUENCE</scope>
    <source>
        <strain evidence="2">MSA67</strain>
    </source>
</reference>
<dbReference type="EMBL" id="JAEKMH010000004">
    <property type="protein sequence ID" value="MBJ3786364.1"/>
    <property type="molecule type" value="Genomic_DNA"/>
</dbReference>
<feature type="compositionally biased region" description="Polar residues" evidence="1">
    <location>
        <begin position="58"/>
        <end position="71"/>
    </location>
</feature>
<gene>
    <name evidence="2" type="ORF">JEQ47_16685</name>
</gene>
<evidence type="ECO:0000313" key="3">
    <source>
        <dbReference type="Proteomes" id="UP000602124"/>
    </source>
</evidence>
<accession>A0A934MSE1</accession>
<sequence length="81" mass="8567">MAKPPFYGDLPRGQIGNPLAGFGTTNLRDAMLAKAMQDLEARSFGTANLRDAMRATGPAQQTTRQGGTPSCAQKPADSDKK</sequence>
<comment type="caution">
    <text evidence="2">The sequence shown here is derived from an EMBL/GenBank/DDBJ whole genome shotgun (WGS) entry which is preliminary data.</text>
</comment>
<protein>
    <submittedName>
        <fullName evidence="2">Uncharacterized protein</fullName>
    </submittedName>
</protein>